<name>A0ABP5FVP6_9ACTN</name>
<reference evidence="3" key="1">
    <citation type="journal article" date="2019" name="Int. J. Syst. Evol. Microbiol.">
        <title>The Global Catalogue of Microorganisms (GCM) 10K type strain sequencing project: providing services to taxonomists for standard genome sequencing and annotation.</title>
        <authorList>
            <consortium name="The Broad Institute Genomics Platform"/>
            <consortium name="The Broad Institute Genome Sequencing Center for Infectious Disease"/>
            <person name="Wu L."/>
            <person name="Ma J."/>
        </authorList>
    </citation>
    <scope>NUCLEOTIDE SEQUENCE [LARGE SCALE GENOMIC DNA]</scope>
    <source>
        <strain evidence="3">JCM 16014</strain>
    </source>
</reference>
<proteinExistence type="predicted"/>
<dbReference type="RefSeq" id="WP_344666767.1">
    <property type="nucleotide sequence ID" value="NZ_BAAAQN010000019.1"/>
</dbReference>
<dbReference type="Proteomes" id="UP001500751">
    <property type="component" value="Unassembled WGS sequence"/>
</dbReference>
<evidence type="ECO:0000313" key="2">
    <source>
        <dbReference type="EMBL" id="GAA2032592.1"/>
    </source>
</evidence>
<organism evidence="2 3">
    <name type="scientific">Catenulispora yoronensis</name>
    <dbReference type="NCBI Taxonomy" id="450799"/>
    <lineage>
        <taxon>Bacteria</taxon>
        <taxon>Bacillati</taxon>
        <taxon>Actinomycetota</taxon>
        <taxon>Actinomycetes</taxon>
        <taxon>Catenulisporales</taxon>
        <taxon>Catenulisporaceae</taxon>
        <taxon>Catenulispora</taxon>
    </lineage>
</organism>
<gene>
    <name evidence="2" type="ORF">GCM10009839_35980</name>
</gene>
<evidence type="ECO:0000256" key="1">
    <source>
        <dbReference type="SAM" id="MobiDB-lite"/>
    </source>
</evidence>
<protein>
    <submittedName>
        <fullName evidence="2">Uncharacterized protein</fullName>
    </submittedName>
</protein>
<evidence type="ECO:0000313" key="3">
    <source>
        <dbReference type="Proteomes" id="UP001500751"/>
    </source>
</evidence>
<comment type="caution">
    <text evidence="2">The sequence shown here is derived from an EMBL/GenBank/DDBJ whole genome shotgun (WGS) entry which is preliminary data.</text>
</comment>
<feature type="region of interest" description="Disordered" evidence="1">
    <location>
        <begin position="116"/>
        <end position="136"/>
    </location>
</feature>
<accession>A0ABP5FVP6</accession>
<keyword evidence="3" id="KW-1185">Reference proteome</keyword>
<dbReference type="EMBL" id="BAAAQN010000019">
    <property type="protein sequence ID" value="GAA2032592.1"/>
    <property type="molecule type" value="Genomic_DNA"/>
</dbReference>
<sequence>MPEHRVIEDGVPAPRPADGWWILGLAADPAPGDPEAAHLLATRLHEAADALDGLVKVLSEARADAGAAYRRARSALATAGLTDEDLHGVAGFEGAGYAAEIRGILMAAQRRHRLAPDDTGFAPPRPSAAAEPGANHRAAPLSNAYQQALDALVQGHDRATAAAEAYDAAMARCARALKRVSEVAVPAVGPSEAVGTAGRRFAAPGRSGTDRRAARIGFEAAEGASAAKAWQAAKSSPAAPDSVGVLLQTGARLAAHRGDPAYLKGFADASPDGITAFQGLAAVDADLLNRIRLAEAVGQPDCPRALKDLHAGLDQGFDSVVPARDVYLLGFDTAGGGHVAVSFGNPDTAATTTMYLPGPAATLDGARGDLARVQRHHAEADSGAVGSRASVYYLGPAATTRFPASGQRAGGPGFAAFVNALNAQHHGPTNVVISRLGRPA</sequence>